<evidence type="ECO:0000256" key="4">
    <source>
        <dbReference type="ARBA" id="ARBA00022679"/>
    </source>
</evidence>
<dbReference type="GO" id="GO:0030332">
    <property type="term" value="F:cyclin binding"/>
    <property type="evidence" value="ECO:0007669"/>
    <property type="project" value="TreeGrafter"/>
</dbReference>
<keyword evidence="3 11" id="KW-0723">Serine/threonine-protein kinase</keyword>
<protein>
    <recommendedName>
        <fullName evidence="2">cyclin-dependent kinase</fullName>
        <ecNumber evidence="2">2.7.11.22</ecNumber>
    </recommendedName>
</protein>
<dbReference type="GO" id="GO:0005737">
    <property type="term" value="C:cytoplasm"/>
    <property type="evidence" value="ECO:0007669"/>
    <property type="project" value="TreeGrafter"/>
</dbReference>
<dbReference type="PANTHER" id="PTHR24056:SF254">
    <property type="entry name" value="CYCLIN-DEPENDENT KINASE 2"/>
    <property type="match status" value="1"/>
</dbReference>
<comment type="similarity">
    <text evidence="1">Belongs to the protein kinase superfamily. CMGC Ser/Thr protein kinase family. CDC2/CDKX subfamily.</text>
</comment>
<dbReference type="InterPro" id="IPR017441">
    <property type="entry name" value="Protein_kinase_ATP_BS"/>
</dbReference>
<dbReference type="Proteomes" id="UP000824469">
    <property type="component" value="Unassembled WGS sequence"/>
</dbReference>
<dbReference type="EC" id="2.7.11.22" evidence="2"/>
<dbReference type="GO" id="GO:0005524">
    <property type="term" value="F:ATP binding"/>
    <property type="evidence" value="ECO:0007669"/>
    <property type="project" value="UniProtKB-UniRule"/>
</dbReference>
<proteinExistence type="inferred from homology"/>
<evidence type="ECO:0000256" key="11">
    <source>
        <dbReference type="RuleBase" id="RU000304"/>
    </source>
</evidence>
<keyword evidence="4" id="KW-0808">Transferase</keyword>
<reference evidence="13 14" key="1">
    <citation type="journal article" date="2021" name="Nat. Plants">
        <title>The Taxus genome provides insights into paclitaxel biosynthesis.</title>
        <authorList>
            <person name="Xiong X."/>
            <person name="Gou J."/>
            <person name="Liao Q."/>
            <person name="Li Y."/>
            <person name="Zhou Q."/>
            <person name="Bi G."/>
            <person name="Li C."/>
            <person name="Du R."/>
            <person name="Wang X."/>
            <person name="Sun T."/>
            <person name="Guo L."/>
            <person name="Liang H."/>
            <person name="Lu P."/>
            <person name="Wu Y."/>
            <person name="Zhang Z."/>
            <person name="Ro D.K."/>
            <person name="Shang Y."/>
            <person name="Huang S."/>
            <person name="Yan J."/>
        </authorList>
    </citation>
    <scope>NUCLEOTIDE SEQUENCE [LARGE SCALE GENOMIC DNA]</scope>
    <source>
        <strain evidence="13">Ta-2019</strain>
    </source>
</reference>
<dbReference type="GO" id="GO:0004693">
    <property type="term" value="F:cyclin-dependent protein serine/threonine kinase activity"/>
    <property type="evidence" value="ECO:0007669"/>
    <property type="project" value="UniProtKB-EC"/>
</dbReference>
<dbReference type="GO" id="GO:0007165">
    <property type="term" value="P:signal transduction"/>
    <property type="evidence" value="ECO:0007669"/>
    <property type="project" value="TreeGrafter"/>
</dbReference>
<dbReference type="PROSITE" id="PS50011">
    <property type="entry name" value="PROTEIN_KINASE_DOM"/>
    <property type="match status" value="1"/>
</dbReference>
<dbReference type="SUPFAM" id="SSF56112">
    <property type="entry name" value="Protein kinase-like (PK-like)"/>
    <property type="match status" value="1"/>
</dbReference>
<keyword evidence="5 10" id="KW-0547">Nucleotide-binding</keyword>
<dbReference type="Gene3D" id="1.10.510.10">
    <property type="entry name" value="Transferase(Phosphotransferase) domain 1"/>
    <property type="match status" value="1"/>
</dbReference>
<evidence type="ECO:0000313" key="13">
    <source>
        <dbReference type="EMBL" id="KAH9314172.1"/>
    </source>
</evidence>
<dbReference type="PROSITE" id="PS00108">
    <property type="entry name" value="PROTEIN_KINASE_ST"/>
    <property type="match status" value="1"/>
</dbReference>
<dbReference type="Gene3D" id="3.30.200.20">
    <property type="entry name" value="Phosphorylase Kinase, domain 1"/>
    <property type="match status" value="1"/>
</dbReference>
<feature type="domain" description="Protein kinase" evidence="12">
    <location>
        <begin position="7"/>
        <end position="330"/>
    </location>
</feature>
<comment type="catalytic activity">
    <reaction evidence="8">
        <text>L-threonyl-[protein] + ATP = O-phospho-L-threonyl-[protein] + ADP + H(+)</text>
        <dbReference type="Rhea" id="RHEA:46608"/>
        <dbReference type="Rhea" id="RHEA-COMP:11060"/>
        <dbReference type="Rhea" id="RHEA-COMP:11605"/>
        <dbReference type="ChEBI" id="CHEBI:15378"/>
        <dbReference type="ChEBI" id="CHEBI:30013"/>
        <dbReference type="ChEBI" id="CHEBI:30616"/>
        <dbReference type="ChEBI" id="CHEBI:61977"/>
        <dbReference type="ChEBI" id="CHEBI:456216"/>
        <dbReference type="EC" id="2.7.11.22"/>
    </reaction>
</comment>
<keyword evidence="6" id="KW-0418">Kinase</keyword>
<evidence type="ECO:0000256" key="7">
    <source>
        <dbReference type="ARBA" id="ARBA00022840"/>
    </source>
</evidence>
<feature type="binding site" evidence="10">
    <location>
        <position position="36"/>
    </location>
    <ligand>
        <name>ATP</name>
        <dbReference type="ChEBI" id="CHEBI:30616"/>
    </ligand>
</feature>
<evidence type="ECO:0000256" key="6">
    <source>
        <dbReference type="ARBA" id="ARBA00022777"/>
    </source>
</evidence>
<dbReference type="GO" id="GO:0010389">
    <property type="term" value="P:regulation of G2/M transition of mitotic cell cycle"/>
    <property type="evidence" value="ECO:0007669"/>
    <property type="project" value="TreeGrafter"/>
</dbReference>
<dbReference type="GO" id="GO:0005634">
    <property type="term" value="C:nucleus"/>
    <property type="evidence" value="ECO:0007669"/>
    <property type="project" value="TreeGrafter"/>
</dbReference>
<sequence length="336" mass="36777">MMARVGYRLLSYVGSGSYGVVAKALSLGDGKIIAIKASAYSSVAEKESSILSYLSPSEYVVGILGQGKAEVVDGCFLEELMGNGHTGPGMNANEVVYIAMEFMDMDLHSLISSGIGGYNSQVQVRSLMWQLCNGVAYCHSKGIAHRDLKPSNCLLSLSKTNGAVKLKLADFGLAVKMEDAEAGMKKKDENEYVSLWYRAPELLMQSNTYNCFALDIWSVGCIFAEMLLGKPLFCGNCPEEQLNIILGHVGGSSNEMIDKYWDALSDAGYVTTLVQILTRPRLDSFCSCGCFKRMTDNIGFLAGIDLLMKMLEVDANERITAKECLQHPYFSRFIPT</sequence>
<dbReference type="PROSITE" id="PS00107">
    <property type="entry name" value="PROTEIN_KINASE_ATP"/>
    <property type="match status" value="1"/>
</dbReference>
<evidence type="ECO:0000256" key="5">
    <source>
        <dbReference type="ARBA" id="ARBA00022741"/>
    </source>
</evidence>
<dbReference type="FunFam" id="1.10.510.10:FF:000624">
    <property type="entry name" value="Mitogen-activated protein kinase"/>
    <property type="match status" value="1"/>
</dbReference>
<dbReference type="InterPro" id="IPR008271">
    <property type="entry name" value="Ser/Thr_kinase_AS"/>
</dbReference>
<evidence type="ECO:0000259" key="12">
    <source>
        <dbReference type="PROSITE" id="PS50011"/>
    </source>
</evidence>
<dbReference type="AlphaFoldDB" id="A0AA38G0Q5"/>
<evidence type="ECO:0000256" key="10">
    <source>
        <dbReference type="PROSITE-ProRule" id="PRU10141"/>
    </source>
</evidence>
<comment type="catalytic activity">
    <reaction evidence="9">
        <text>L-seryl-[protein] + ATP = O-phospho-L-seryl-[protein] + ADP + H(+)</text>
        <dbReference type="Rhea" id="RHEA:17989"/>
        <dbReference type="Rhea" id="RHEA-COMP:9863"/>
        <dbReference type="Rhea" id="RHEA-COMP:11604"/>
        <dbReference type="ChEBI" id="CHEBI:15378"/>
        <dbReference type="ChEBI" id="CHEBI:29999"/>
        <dbReference type="ChEBI" id="CHEBI:30616"/>
        <dbReference type="ChEBI" id="CHEBI:83421"/>
        <dbReference type="ChEBI" id="CHEBI:456216"/>
        <dbReference type="EC" id="2.7.11.22"/>
    </reaction>
</comment>
<keyword evidence="7 10" id="KW-0067">ATP-binding</keyword>
<dbReference type="GO" id="GO:0000307">
    <property type="term" value="C:cyclin-dependent protein kinase holoenzyme complex"/>
    <property type="evidence" value="ECO:0007669"/>
    <property type="project" value="TreeGrafter"/>
</dbReference>
<accession>A0AA38G0Q5</accession>
<dbReference type="PANTHER" id="PTHR24056">
    <property type="entry name" value="CELL DIVISION PROTEIN KINASE"/>
    <property type="match status" value="1"/>
</dbReference>
<evidence type="ECO:0000256" key="9">
    <source>
        <dbReference type="ARBA" id="ARBA00048367"/>
    </source>
</evidence>
<dbReference type="GO" id="GO:0000082">
    <property type="term" value="P:G1/S transition of mitotic cell cycle"/>
    <property type="evidence" value="ECO:0007669"/>
    <property type="project" value="TreeGrafter"/>
</dbReference>
<dbReference type="Pfam" id="PF00069">
    <property type="entry name" value="Pkinase"/>
    <property type="match status" value="1"/>
</dbReference>
<gene>
    <name evidence="13" type="ORF">KI387_022799</name>
</gene>
<comment type="caution">
    <text evidence="13">The sequence shown here is derived from an EMBL/GenBank/DDBJ whole genome shotgun (WGS) entry which is preliminary data.</text>
</comment>
<organism evidence="13 14">
    <name type="scientific">Taxus chinensis</name>
    <name type="common">Chinese yew</name>
    <name type="synonym">Taxus wallichiana var. chinensis</name>
    <dbReference type="NCBI Taxonomy" id="29808"/>
    <lineage>
        <taxon>Eukaryota</taxon>
        <taxon>Viridiplantae</taxon>
        <taxon>Streptophyta</taxon>
        <taxon>Embryophyta</taxon>
        <taxon>Tracheophyta</taxon>
        <taxon>Spermatophyta</taxon>
        <taxon>Pinopsida</taxon>
        <taxon>Pinidae</taxon>
        <taxon>Conifers II</taxon>
        <taxon>Cupressales</taxon>
        <taxon>Taxaceae</taxon>
        <taxon>Taxus</taxon>
    </lineage>
</organism>
<dbReference type="InterPro" id="IPR011009">
    <property type="entry name" value="Kinase-like_dom_sf"/>
</dbReference>
<evidence type="ECO:0000256" key="1">
    <source>
        <dbReference type="ARBA" id="ARBA00006485"/>
    </source>
</evidence>
<evidence type="ECO:0000256" key="2">
    <source>
        <dbReference type="ARBA" id="ARBA00012425"/>
    </source>
</evidence>
<evidence type="ECO:0000256" key="3">
    <source>
        <dbReference type="ARBA" id="ARBA00022527"/>
    </source>
</evidence>
<dbReference type="GO" id="GO:0010468">
    <property type="term" value="P:regulation of gene expression"/>
    <property type="evidence" value="ECO:0007669"/>
    <property type="project" value="TreeGrafter"/>
</dbReference>
<name>A0AA38G0Q5_TAXCH</name>
<dbReference type="InterPro" id="IPR000719">
    <property type="entry name" value="Prot_kinase_dom"/>
</dbReference>
<keyword evidence="14" id="KW-1185">Reference proteome</keyword>
<dbReference type="EMBL" id="JAHRHJ020000005">
    <property type="protein sequence ID" value="KAH9314172.1"/>
    <property type="molecule type" value="Genomic_DNA"/>
</dbReference>
<dbReference type="InterPro" id="IPR050108">
    <property type="entry name" value="CDK"/>
</dbReference>
<evidence type="ECO:0000313" key="14">
    <source>
        <dbReference type="Proteomes" id="UP000824469"/>
    </source>
</evidence>
<evidence type="ECO:0000256" key="8">
    <source>
        <dbReference type="ARBA" id="ARBA00047811"/>
    </source>
</evidence>
<dbReference type="SMART" id="SM00220">
    <property type="entry name" value="S_TKc"/>
    <property type="match status" value="1"/>
</dbReference>